<evidence type="ECO:0000313" key="1">
    <source>
        <dbReference type="EMBL" id="BAN17402.1"/>
    </source>
</evidence>
<geneLocation type="plasmid" evidence="1">
    <name>pNDM-1saitama01</name>
</geneLocation>
<reference evidence="1" key="1">
    <citation type="journal article" date="2013" name="J. Antimicrob. Chemother.">
        <title>Complete sequencing of an IncFII NDM-1 plasmid in Klebsiella pneumoniae shows structural features shared with other multidrug resistance plasmids.</title>
        <authorList>
            <person name="Hishinuma A."/>
            <person name="Yoshida A."/>
            <person name="Suzuki H."/>
            <person name="Okuzumi K."/>
            <person name="Ishida T."/>
        </authorList>
    </citation>
    <scope>NUCLEOTIDE SEQUENCE</scope>
    <source>
        <strain evidence="1">NDM-1saitama01</strain>
        <plasmid evidence="1">pNDM-1saitama01</plasmid>
    </source>
</reference>
<protein>
    <submittedName>
        <fullName evidence="1">Uncharacterized protein</fullName>
    </submittedName>
</protein>
<proteinExistence type="predicted"/>
<sequence length="37" mass="4133">MLFTYCPDNPEGAAHQLQLFGGIFTQVTQRTTTFRAA</sequence>
<organism evidence="1">
    <name type="scientific">Klebsiella pneumoniae</name>
    <dbReference type="NCBI Taxonomy" id="573"/>
    <lineage>
        <taxon>Bacteria</taxon>
        <taxon>Pseudomonadati</taxon>
        <taxon>Pseudomonadota</taxon>
        <taxon>Gammaproteobacteria</taxon>
        <taxon>Enterobacterales</taxon>
        <taxon>Enterobacteriaceae</taxon>
        <taxon>Klebsiella/Raoultella group</taxon>
        <taxon>Klebsiella</taxon>
        <taxon>Klebsiella pneumoniae complex</taxon>
    </lineage>
</organism>
<dbReference type="EMBL" id="AB759690">
    <property type="protein sequence ID" value="BAN17402.1"/>
    <property type="molecule type" value="Genomic_DNA"/>
</dbReference>
<keyword evidence="1" id="KW-0614">Plasmid</keyword>
<accession>N0DV79</accession>
<name>N0DV79_KLEPN</name>
<dbReference type="AlphaFoldDB" id="N0DV79"/>